<dbReference type="NCBIfam" id="TIGR01671">
    <property type="entry name" value="phage_TIGR01671"/>
    <property type="match status" value="1"/>
</dbReference>
<reference evidence="2 3" key="1">
    <citation type="submission" date="2019-05" db="EMBL/GenBank/DDBJ databases">
        <title>The metagenome of a microbial culture collection derived from dairy environment covers the genomic content of the human microbiome.</title>
        <authorList>
            <person name="Roder T."/>
            <person name="Wuthrich D."/>
            <person name="Sattari Z."/>
            <person name="Von Ah U."/>
            <person name="Bar C."/>
            <person name="Ronchi F."/>
            <person name="Macpherson A.J."/>
            <person name="Ganal-Vonarburg S.C."/>
            <person name="Bruggmann R."/>
            <person name="Vergeres G."/>
        </authorList>
    </citation>
    <scope>NUCLEOTIDE SEQUENCE [LARGE SCALE GENOMIC DNA]</scope>
    <source>
        <strain evidence="2 3">FAM 1079</strain>
    </source>
</reference>
<dbReference type="EMBL" id="VBSX01000005">
    <property type="protein sequence ID" value="TLQ20444.1"/>
    <property type="molecule type" value="Genomic_DNA"/>
</dbReference>
<proteinExistence type="predicted"/>
<sequence length="138" mass="15302">MSREIKFRVWGSAQGEYRRLSSNGNDRGLGISLDCEDGIGSATAYLTSSIGDSVEQFTGLQDKNGKNIYEGDILAWHSNVYRKQDWIGPVVYRDAGFVVKESPKSYSSSSWLACACTEKSIEIIGNIHENKDLLEADK</sequence>
<dbReference type="Pfam" id="PF09643">
    <property type="entry name" value="YopX"/>
    <property type="match status" value="1"/>
</dbReference>
<dbReference type="AlphaFoldDB" id="A0A5R9CXM6"/>
<dbReference type="InterPro" id="IPR019096">
    <property type="entry name" value="YopX_protein"/>
</dbReference>
<dbReference type="InterPro" id="IPR010024">
    <property type="entry name" value="CHP16711"/>
</dbReference>
<dbReference type="RefSeq" id="WP_056980757.1">
    <property type="nucleotide sequence ID" value="NZ_VBSX01000005.1"/>
</dbReference>
<gene>
    <name evidence="2" type="ORF">FEZ41_03440</name>
</gene>
<comment type="caution">
    <text evidence="2">The sequence shown here is derived from an EMBL/GenBank/DDBJ whole genome shotgun (WGS) entry which is preliminary data.</text>
</comment>
<feature type="domain" description="YopX protein" evidence="1">
    <location>
        <begin position="6"/>
        <end position="135"/>
    </location>
</feature>
<evidence type="ECO:0000313" key="2">
    <source>
        <dbReference type="EMBL" id="TLQ20444.1"/>
    </source>
</evidence>
<organism evidence="2 3">
    <name type="scientific">Lentilactobacillus parafarraginis</name>
    <dbReference type="NCBI Taxonomy" id="390842"/>
    <lineage>
        <taxon>Bacteria</taxon>
        <taxon>Bacillati</taxon>
        <taxon>Bacillota</taxon>
        <taxon>Bacilli</taxon>
        <taxon>Lactobacillales</taxon>
        <taxon>Lactobacillaceae</taxon>
        <taxon>Lentilactobacillus</taxon>
    </lineage>
</organism>
<dbReference type="Proteomes" id="UP000305100">
    <property type="component" value="Unassembled WGS sequence"/>
</dbReference>
<accession>A0A5R9CXM6</accession>
<dbReference type="Gene3D" id="2.30.30.290">
    <property type="entry name" value="YopX-like domains"/>
    <property type="match status" value="1"/>
</dbReference>
<evidence type="ECO:0000313" key="3">
    <source>
        <dbReference type="Proteomes" id="UP000305100"/>
    </source>
</evidence>
<evidence type="ECO:0000259" key="1">
    <source>
        <dbReference type="Pfam" id="PF09643"/>
    </source>
</evidence>
<name>A0A5R9CXM6_9LACO</name>
<dbReference type="InterPro" id="IPR023385">
    <property type="entry name" value="YopX-like_C"/>
</dbReference>
<protein>
    <recommendedName>
        <fullName evidence="1">YopX protein domain-containing protein</fullName>
    </recommendedName>
</protein>
<dbReference type="OrthoDB" id="1809393at2"/>
<dbReference type="SUPFAM" id="SSF159006">
    <property type="entry name" value="YopX-like"/>
    <property type="match status" value="1"/>
</dbReference>